<dbReference type="Gene3D" id="3.30.70.1350">
    <property type="entry name" value="Cation efflux protein, cytoplasmic domain"/>
    <property type="match status" value="3"/>
</dbReference>
<dbReference type="GO" id="GO:0015341">
    <property type="term" value="F:zinc efflux antiporter activity"/>
    <property type="evidence" value="ECO:0007669"/>
    <property type="project" value="TreeGrafter"/>
</dbReference>
<proteinExistence type="inferred from homology"/>
<keyword evidence="4 7" id="KW-0812">Transmembrane</keyword>
<dbReference type="GO" id="GO:0015093">
    <property type="term" value="F:ferrous iron transmembrane transporter activity"/>
    <property type="evidence" value="ECO:0007669"/>
    <property type="project" value="TreeGrafter"/>
</dbReference>
<dbReference type="Pfam" id="PF16916">
    <property type="entry name" value="ZT_dimer"/>
    <property type="match status" value="2"/>
</dbReference>
<dbReference type="RefSeq" id="WP_012383860.1">
    <property type="nucleotide sequence ID" value="NC_010581.1"/>
</dbReference>
<keyword evidence="6 7" id="KW-0472">Membrane</keyword>
<dbReference type="SUPFAM" id="SSF161111">
    <property type="entry name" value="Cation efflux protein transmembrane domain-like"/>
    <property type="match status" value="1"/>
</dbReference>
<dbReference type="InterPro" id="IPR036837">
    <property type="entry name" value="Cation_efflux_CTD_sf"/>
</dbReference>
<dbReference type="EMBL" id="CP001016">
    <property type="protein sequence ID" value="ACB94503.1"/>
    <property type="molecule type" value="Genomic_DNA"/>
</dbReference>
<feature type="transmembrane region" description="Helical" evidence="7">
    <location>
        <begin position="191"/>
        <end position="209"/>
    </location>
</feature>
<organism evidence="10 11">
    <name type="scientific">Beijerinckia indica subsp. indica (strain ATCC 9039 / DSM 1715 / NCIMB 8712)</name>
    <dbReference type="NCBI Taxonomy" id="395963"/>
    <lineage>
        <taxon>Bacteria</taxon>
        <taxon>Pseudomonadati</taxon>
        <taxon>Pseudomonadota</taxon>
        <taxon>Alphaproteobacteria</taxon>
        <taxon>Hyphomicrobiales</taxon>
        <taxon>Beijerinckiaceae</taxon>
        <taxon>Beijerinckia</taxon>
    </lineage>
</organism>
<evidence type="ECO:0000259" key="9">
    <source>
        <dbReference type="Pfam" id="PF16916"/>
    </source>
</evidence>
<keyword evidence="3" id="KW-0813">Transport</keyword>
<dbReference type="InterPro" id="IPR027469">
    <property type="entry name" value="Cation_efflux_TMD_sf"/>
</dbReference>
<evidence type="ECO:0000256" key="5">
    <source>
        <dbReference type="ARBA" id="ARBA00022989"/>
    </source>
</evidence>
<dbReference type="GO" id="GO:0005886">
    <property type="term" value="C:plasma membrane"/>
    <property type="evidence" value="ECO:0007669"/>
    <property type="project" value="TreeGrafter"/>
</dbReference>
<dbReference type="OrthoDB" id="9806522at2"/>
<feature type="transmembrane region" description="Helical" evidence="7">
    <location>
        <begin position="162"/>
        <end position="185"/>
    </location>
</feature>
<feature type="domain" description="Cation efflux protein cytoplasmic" evidence="9">
    <location>
        <begin position="225"/>
        <end position="291"/>
    </location>
</feature>
<sequence>MQASEATVPAASSDHFRTKERAALISVGVKSAMTIAKFIAGLASGSLALMSETANNFSDILTSLMTFVALRIAHQPADETHQYGHAKVEALAALIQMSLLFAFAAFILIEAVRRLLDGDVIVNPGLLAFSVLIISLVVDLWRWRSLHTLAKTTKSHALAAEALNFLADAAASCMALLGLGLARAGFPEGDALAALMVAGFIGFTGYQLGRRTIDTLLDAAPQGLAEKIRVIVAGVPGVIKIGNLRLRPLGHQVVGDMNIFIARTLPLEKAAAIKANVLAAVTKAHPDVSLTMTMQPIALGDETMLERILLIAAKRHIPIHHVTVQEIDGKTSVGFDVELDGAMAHGTAHEIVSGLEGEIARELGPDIEVESHIEPLMPAELPGQDAPAAKIEDIKDHLIKNARLDGAIFEIHNVRVRETPAGLVINYHCRVDPDLPVGEVHRHVDELDHGMRSDFADISRIIGHAEPLKASLGQAEWES</sequence>
<reference evidence="11" key="1">
    <citation type="submission" date="2008-03" db="EMBL/GenBank/DDBJ databases">
        <title>Complete sequence of chromosome of Beijerinckia indica subsp. indica ATCC 9039.</title>
        <authorList>
            <consortium name="US DOE Joint Genome Institute"/>
            <person name="Copeland A."/>
            <person name="Lucas S."/>
            <person name="Lapidus A."/>
            <person name="Glavina del Rio T."/>
            <person name="Dalin E."/>
            <person name="Tice H."/>
            <person name="Bruce D."/>
            <person name="Goodwin L."/>
            <person name="Pitluck S."/>
            <person name="LaButti K."/>
            <person name="Schmutz J."/>
            <person name="Larimer F."/>
            <person name="Land M."/>
            <person name="Hauser L."/>
            <person name="Kyrpides N."/>
            <person name="Mikhailova N."/>
            <person name="Dunfield P.F."/>
            <person name="Dedysh S.N."/>
            <person name="Liesack W."/>
            <person name="Saw J.H."/>
            <person name="Alam M."/>
            <person name="Chen Y."/>
            <person name="Murrell J.C."/>
            <person name="Richardson P."/>
        </authorList>
    </citation>
    <scope>NUCLEOTIDE SEQUENCE [LARGE SCALE GENOMIC DNA]</scope>
    <source>
        <strain evidence="11">ATCC 9039 / DSM 1715 / NCIMB 8712</strain>
    </source>
</reference>
<dbReference type="Gene3D" id="1.20.1510.10">
    <property type="entry name" value="Cation efflux protein transmembrane domain"/>
    <property type="match status" value="1"/>
</dbReference>
<comment type="subcellular location">
    <subcellularLocation>
        <location evidence="1">Membrane</location>
        <topology evidence="1">Multi-pass membrane protein</topology>
    </subcellularLocation>
</comment>
<dbReference type="InterPro" id="IPR027470">
    <property type="entry name" value="Cation_efflux_CTD"/>
</dbReference>
<dbReference type="InterPro" id="IPR058533">
    <property type="entry name" value="Cation_efflux_TM"/>
</dbReference>
<dbReference type="PANTHER" id="PTHR43840:SF15">
    <property type="entry name" value="MITOCHONDRIAL METAL TRANSPORTER 1-RELATED"/>
    <property type="match status" value="1"/>
</dbReference>
<protein>
    <submittedName>
        <fullName evidence="10">Cation diffusion facilitator family transporter</fullName>
    </submittedName>
</protein>
<dbReference type="STRING" id="395963.Bind_0853"/>
<accession>B2IHI2</accession>
<gene>
    <name evidence="10" type="ordered locus">Bind_0853</name>
</gene>
<dbReference type="GO" id="GO:0015086">
    <property type="term" value="F:cadmium ion transmembrane transporter activity"/>
    <property type="evidence" value="ECO:0007669"/>
    <property type="project" value="TreeGrafter"/>
</dbReference>
<feature type="transmembrane region" description="Helical" evidence="7">
    <location>
        <begin position="90"/>
        <end position="109"/>
    </location>
</feature>
<dbReference type="GO" id="GO:0006882">
    <property type="term" value="P:intracellular zinc ion homeostasis"/>
    <property type="evidence" value="ECO:0007669"/>
    <property type="project" value="TreeGrafter"/>
</dbReference>
<dbReference type="Proteomes" id="UP000001695">
    <property type="component" value="Chromosome"/>
</dbReference>
<feature type="domain" description="Cation efflux protein transmembrane" evidence="8">
    <location>
        <begin position="24"/>
        <end position="217"/>
    </location>
</feature>
<dbReference type="PANTHER" id="PTHR43840">
    <property type="entry name" value="MITOCHONDRIAL METAL TRANSPORTER 1-RELATED"/>
    <property type="match status" value="1"/>
</dbReference>
<evidence type="ECO:0000259" key="8">
    <source>
        <dbReference type="Pfam" id="PF01545"/>
    </source>
</evidence>
<evidence type="ECO:0000313" key="11">
    <source>
        <dbReference type="Proteomes" id="UP000001695"/>
    </source>
</evidence>
<reference evidence="10 11" key="2">
    <citation type="journal article" date="2010" name="J. Bacteriol.">
        <title>Complete genome sequence of Beijerinckia indica subsp. indica.</title>
        <authorList>
            <person name="Tamas I."/>
            <person name="Dedysh S.N."/>
            <person name="Liesack W."/>
            <person name="Stott M.B."/>
            <person name="Alam M."/>
            <person name="Murrell J.C."/>
            <person name="Dunfield P.F."/>
        </authorList>
    </citation>
    <scope>NUCLEOTIDE SEQUENCE [LARGE SCALE GENOMIC DNA]</scope>
    <source>
        <strain evidence="11">ATCC 9039 / DSM 1715 / NCIMB 8712</strain>
    </source>
</reference>
<evidence type="ECO:0000313" key="10">
    <source>
        <dbReference type="EMBL" id="ACB94503.1"/>
    </source>
</evidence>
<name>B2IHI2_BEII9</name>
<evidence type="ECO:0000256" key="7">
    <source>
        <dbReference type="SAM" id="Phobius"/>
    </source>
</evidence>
<dbReference type="InterPro" id="IPR002524">
    <property type="entry name" value="Cation_efflux"/>
</dbReference>
<dbReference type="InterPro" id="IPR050291">
    <property type="entry name" value="CDF_Transporter"/>
</dbReference>
<dbReference type="SUPFAM" id="SSF160240">
    <property type="entry name" value="Cation efflux protein cytoplasmic domain-like"/>
    <property type="match status" value="3"/>
</dbReference>
<evidence type="ECO:0000256" key="4">
    <source>
        <dbReference type="ARBA" id="ARBA00022692"/>
    </source>
</evidence>
<evidence type="ECO:0000256" key="6">
    <source>
        <dbReference type="ARBA" id="ARBA00023136"/>
    </source>
</evidence>
<feature type="transmembrane region" description="Helical" evidence="7">
    <location>
        <begin position="121"/>
        <end position="141"/>
    </location>
</feature>
<dbReference type="Pfam" id="PF01545">
    <property type="entry name" value="Cation_efflux"/>
    <property type="match status" value="1"/>
</dbReference>
<keyword evidence="11" id="KW-1185">Reference proteome</keyword>
<dbReference type="AlphaFoldDB" id="B2IHI2"/>
<feature type="domain" description="Cation efflux protein cytoplasmic" evidence="9">
    <location>
        <begin position="410"/>
        <end position="467"/>
    </location>
</feature>
<keyword evidence="5 7" id="KW-1133">Transmembrane helix</keyword>
<dbReference type="eggNOG" id="COG0053">
    <property type="taxonomic scope" value="Bacteria"/>
</dbReference>
<evidence type="ECO:0000256" key="2">
    <source>
        <dbReference type="ARBA" id="ARBA00008114"/>
    </source>
</evidence>
<dbReference type="NCBIfam" id="TIGR01297">
    <property type="entry name" value="CDF"/>
    <property type="match status" value="1"/>
</dbReference>
<evidence type="ECO:0000256" key="1">
    <source>
        <dbReference type="ARBA" id="ARBA00004141"/>
    </source>
</evidence>
<dbReference type="HOGENOM" id="CLU_044569_0_0_5"/>
<evidence type="ECO:0000256" key="3">
    <source>
        <dbReference type="ARBA" id="ARBA00022448"/>
    </source>
</evidence>
<comment type="similarity">
    <text evidence="2">Belongs to the cation diffusion facilitator (CDF) transporter (TC 2.A.4) family.</text>
</comment>
<dbReference type="KEGG" id="bid:Bind_0853"/>